<proteinExistence type="predicted"/>
<organism evidence="1 2">
    <name type="scientific">Mikania micrantha</name>
    <name type="common">bitter vine</name>
    <dbReference type="NCBI Taxonomy" id="192012"/>
    <lineage>
        <taxon>Eukaryota</taxon>
        <taxon>Viridiplantae</taxon>
        <taxon>Streptophyta</taxon>
        <taxon>Embryophyta</taxon>
        <taxon>Tracheophyta</taxon>
        <taxon>Spermatophyta</taxon>
        <taxon>Magnoliopsida</taxon>
        <taxon>eudicotyledons</taxon>
        <taxon>Gunneridae</taxon>
        <taxon>Pentapetalae</taxon>
        <taxon>asterids</taxon>
        <taxon>campanulids</taxon>
        <taxon>Asterales</taxon>
        <taxon>Asteraceae</taxon>
        <taxon>Asteroideae</taxon>
        <taxon>Heliantheae alliance</taxon>
        <taxon>Eupatorieae</taxon>
        <taxon>Mikania</taxon>
    </lineage>
</organism>
<keyword evidence="2" id="KW-1185">Reference proteome</keyword>
<dbReference type="AlphaFoldDB" id="A0A5N6LC39"/>
<evidence type="ECO:0000313" key="1">
    <source>
        <dbReference type="EMBL" id="KAC9800216.1"/>
    </source>
</evidence>
<dbReference type="OrthoDB" id="10525764at2759"/>
<name>A0A5N6LC39_9ASTR</name>
<accession>A0A5N6LC39</accession>
<reference evidence="1 2" key="1">
    <citation type="submission" date="2019-05" db="EMBL/GenBank/DDBJ databases">
        <title>Mikania micrantha, genome provides insights into the molecular mechanism of rapid growth.</title>
        <authorList>
            <person name="Liu B."/>
        </authorList>
    </citation>
    <scope>NUCLEOTIDE SEQUENCE [LARGE SCALE GENOMIC DNA]</scope>
    <source>
        <strain evidence="1">NLD-2019</strain>
        <tissue evidence="1">Leaf</tissue>
    </source>
</reference>
<comment type="caution">
    <text evidence="1">The sequence shown here is derived from an EMBL/GenBank/DDBJ whole genome shotgun (WGS) entry which is preliminary data.</text>
</comment>
<dbReference type="EMBL" id="SZYD01002219">
    <property type="protein sequence ID" value="KAC9800216.1"/>
    <property type="molecule type" value="Genomic_DNA"/>
</dbReference>
<protein>
    <submittedName>
        <fullName evidence="1">Uncharacterized protein</fullName>
    </submittedName>
</protein>
<dbReference type="Proteomes" id="UP000326396">
    <property type="component" value="Unassembled WGS sequence"/>
</dbReference>
<sequence>MVYELGHVADRFKNNIGVGDPRKEEGFAGNLHKKRRCGTNNVNKFIGNIAKNYMETTEGENWASKLISHLNSRFIDTPKNFIQQEVQDANLHQIISSHSSLPDLLVSSSFLVSNSFFSHENDMNLGCGLYCPALHTEAFDSITAKKFLPTATFHNSKYRSFTGNKRSAYNMDHPLISVDDVQSPSPYPNSCNIQQSFQKLPEANDSVQNISNNQDSFQPQIQDQQHFGLESSSDAFSFKVLVHMLCTRICQQT</sequence>
<gene>
    <name evidence="1" type="ORF">E3N88_45233</name>
</gene>
<evidence type="ECO:0000313" key="2">
    <source>
        <dbReference type="Proteomes" id="UP000326396"/>
    </source>
</evidence>